<evidence type="ECO:0000313" key="1">
    <source>
        <dbReference type="EMBL" id="KYM89624.1"/>
    </source>
</evidence>
<organism evidence="1 2">
    <name type="scientific">Atta colombica</name>
    <dbReference type="NCBI Taxonomy" id="520822"/>
    <lineage>
        <taxon>Eukaryota</taxon>
        <taxon>Metazoa</taxon>
        <taxon>Ecdysozoa</taxon>
        <taxon>Arthropoda</taxon>
        <taxon>Hexapoda</taxon>
        <taxon>Insecta</taxon>
        <taxon>Pterygota</taxon>
        <taxon>Neoptera</taxon>
        <taxon>Endopterygota</taxon>
        <taxon>Hymenoptera</taxon>
        <taxon>Apocrita</taxon>
        <taxon>Aculeata</taxon>
        <taxon>Formicoidea</taxon>
        <taxon>Formicidae</taxon>
        <taxon>Myrmicinae</taxon>
        <taxon>Atta</taxon>
    </lineage>
</organism>
<name>A0A195BT70_9HYME</name>
<accession>A0A195BT70</accession>
<evidence type="ECO:0000313" key="2">
    <source>
        <dbReference type="Proteomes" id="UP000078540"/>
    </source>
</evidence>
<dbReference type="EMBL" id="KQ976417">
    <property type="protein sequence ID" value="KYM89624.1"/>
    <property type="molecule type" value="Genomic_DNA"/>
</dbReference>
<sequence length="123" mass="14683">MNRLQLEIDCFSHRDHDDSPRAGKSRIYKATHNFALSRLTNVPAYPKLWHSVKVCFRKRERDRERSENARDARPCIDIFRWERLIEIAARIARVVAEKTNPLGIDRFLLLVIYLDVFEVNRIY</sequence>
<keyword evidence="2" id="KW-1185">Reference proteome</keyword>
<dbReference type="Proteomes" id="UP000078540">
    <property type="component" value="Unassembled WGS sequence"/>
</dbReference>
<dbReference type="AlphaFoldDB" id="A0A195BT70"/>
<gene>
    <name evidence="1" type="ORF">ALC53_01936</name>
</gene>
<reference evidence="1 2" key="1">
    <citation type="submission" date="2015-09" db="EMBL/GenBank/DDBJ databases">
        <title>Atta colombica WGS genome.</title>
        <authorList>
            <person name="Nygaard S."/>
            <person name="Hu H."/>
            <person name="Boomsma J."/>
            <person name="Zhang G."/>
        </authorList>
    </citation>
    <scope>NUCLEOTIDE SEQUENCE [LARGE SCALE GENOMIC DNA]</scope>
    <source>
        <strain evidence="1">Treedump-2</strain>
        <tissue evidence="1">Whole body</tissue>
    </source>
</reference>
<protein>
    <submittedName>
        <fullName evidence="1">Uncharacterized protein</fullName>
    </submittedName>
</protein>
<proteinExistence type="predicted"/>